<reference evidence="1 2" key="1">
    <citation type="journal article" date="2019" name="Microb. Pathog.">
        <title>Comparison of VITEK 2, MALDI-TOF MS, 16S rRNA gene sequencing, and whole-genome sequencing for identification of Roseomonas mucosa.</title>
        <authorList>
            <person name="Rudolph W.W."/>
            <person name="Gunzer F."/>
            <person name="Trauth M."/>
            <person name="Bunk B."/>
            <person name="Bigge R."/>
            <person name="Schrottner P."/>
        </authorList>
    </citation>
    <scope>NUCLEOTIDE SEQUENCE [LARGE SCALE GENOMIC DNA]</scope>
    <source>
        <strain evidence="1 2">DSM 103800</strain>
    </source>
</reference>
<protein>
    <submittedName>
        <fullName evidence="1">Uncharacterized protein</fullName>
    </submittedName>
</protein>
<accession>A0ABU3MJI0</accession>
<evidence type="ECO:0000313" key="2">
    <source>
        <dbReference type="Proteomes" id="UP001258945"/>
    </source>
</evidence>
<proteinExistence type="predicted"/>
<comment type="caution">
    <text evidence="1">The sequence shown here is derived from an EMBL/GenBank/DDBJ whole genome shotgun (WGS) entry which is preliminary data.</text>
</comment>
<keyword evidence="2" id="KW-1185">Reference proteome</keyword>
<dbReference type="Proteomes" id="UP001258945">
    <property type="component" value="Unassembled WGS sequence"/>
</dbReference>
<organism evidence="1 2">
    <name type="scientific">Roseomonas gilardii</name>
    <dbReference type="NCBI Taxonomy" id="257708"/>
    <lineage>
        <taxon>Bacteria</taxon>
        <taxon>Pseudomonadati</taxon>
        <taxon>Pseudomonadota</taxon>
        <taxon>Alphaproteobacteria</taxon>
        <taxon>Acetobacterales</taxon>
        <taxon>Roseomonadaceae</taxon>
        <taxon>Roseomonas</taxon>
    </lineage>
</organism>
<dbReference type="EMBL" id="JAVVDO010000029">
    <property type="protein sequence ID" value="MDT8332519.1"/>
    <property type="molecule type" value="Genomic_DNA"/>
</dbReference>
<gene>
    <name evidence="1" type="ORF">RQ831_15770</name>
</gene>
<sequence length="90" mass="10060">MTNVVSFSRARAEKLASLLAAQLTIQGCMRVYPTFLFEREDTPCVLFSLDDAPDAEPFWSLHFEPDGRPVVVDLLTDEEIELDEATLNAA</sequence>
<dbReference type="RefSeq" id="WP_314283181.1">
    <property type="nucleotide sequence ID" value="NZ_JAVVDO010000029.1"/>
</dbReference>
<name>A0ABU3MJI0_9PROT</name>
<evidence type="ECO:0000313" key="1">
    <source>
        <dbReference type="EMBL" id="MDT8332519.1"/>
    </source>
</evidence>